<dbReference type="Gene3D" id="3.40.250.10">
    <property type="entry name" value="Rhodanese-like domain"/>
    <property type="match status" value="1"/>
</dbReference>
<keyword evidence="3" id="KW-1185">Reference proteome</keyword>
<evidence type="ECO:0000259" key="1">
    <source>
        <dbReference type="PROSITE" id="PS50206"/>
    </source>
</evidence>
<dbReference type="InterPro" id="IPR036873">
    <property type="entry name" value="Rhodanese-like_dom_sf"/>
</dbReference>
<accession>A0A1D2VDE4</accession>
<dbReference type="AlphaFoldDB" id="A0A1D2VDE4"/>
<gene>
    <name evidence="2" type="ORF">ASCRUDRAFT_19880</name>
</gene>
<dbReference type="PROSITE" id="PS50206">
    <property type="entry name" value="RHODANESE_3"/>
    <property type="match status" value="1"/>
</dbReference>
<dbReference type="PANTHER" id="PTHR10828:SF38">
    <property type="entry name" value="ARSENICAL-RESISTANCE PROTEIN 2-RELATED"/>
    <property type="match status" value="1"/>
</dbReference>
<dbReference type="InterPro" id="IPR001763">
    <property type="entry name" value="Rhodanese-like_dom"/>
</dbReference>
<dbReference type="STRING" id="1344418.A0A1D2VDE4"/>
<feature type="non-terminal residue" evidence="2">
    <location>
        <position position="94"/>
    </location>
</feature>
<dbReference type="Proteomes" id="UP000095038">
    <property type="component" value="Unassembled WGS sequence"/>
</dbReference>
<evidence type="ECO:0000313" key="2">
    <source>
        <dbReference type="EMBL" id="ODV59661.1"/>
    </source>
</evidence>
<dbReference type="InParanoid" id="A0A1D2VDE4"/>
<dbReference type="GO" id="GO:0005737">
    <property type="term" value="C:cytoplasm"/>
    <property type="evidence" value="ECO:0007669"/>
    <property type="project" value="TreeGrafter"/>
</dbReference>
<dbReference type="FunCoup" id="A0A1D2VDE4">
    <property type="interactions" value="162"/>
</dbReference>
<dbReference type="Pfam" id="PF00581">
    <property type="entry name" value="Rhodanese"/>
    <property type="match status" value="1"/>
</dbReference>
<name>A0A1D2VDE4_9ASCO</name>
<dbReference type="EMBL" id="KV454485">
    <property type="protein sequence ID" value="ODV59661.1"/>
    <property type="molecule type" value="Genomic_DNA"/>
</dbReference>
<dbReference type="SUPFAM" id="SSF52821">
    <property type="entry name" value="Rhodanese/Cell cycle control phosphatase"/>
    <property type="match status" value="1"/>
</dbReference>
<proteinExistence type="predicted"/>
<sequence length="94" mass="11067">FCFSDLRFLEPETLRVWLVEKKAPFMIIDVREDDYSIGKIKGSFNMPYYTLNQTMLDSIYERSINENIQNIVFHCSYSQQRGPSTALAFLRSLD</sequence>
<protein>
    <recommendedName>
        <fullName evidence="1">Rhodanese domain-containing protein</fullName>
    </recommendedName>
</protein>
<dbReference type="PANTHER" id="PTHR10828">
    <property type="entry name" value="M-PHASE INDUCER PHOSPHATASE DUAL SPECIFICITY PHOSPHATASE CDC25"/>
    <property type="match status" value="1"/>
</dbReference>
<feature type="domain" description="Rhodanese" evidence="1">
    <location>
        <begin position="21"/>
        <end position="91"/>
    </location>
</feature>
<reference evidence="3" key="1">
    <citation type="submission" date="2016-05" db="EMBL/GenBank/DDBJ databases">
        <title>Comparative genomics of biotechnologically important yeasts.</title>
        <authorList>
            <consortium name="DOE Joint Genome Institute"/>
            <person name="Riley R."/>
            <person name="Haridas S."/>
            <person name="Wolfe K.H."/>
            <person name="Lopes M.R."/>
            <person name="Hittinger C.T."/>
            <person name="Goker M."/>
            <person name="Salamov A."/>
            <person name="Wisecaver J."/>
            <person name="Long T.M."/>
            <person name="Aerts A.L."/>
            <person name="Barry K."/>
            <person name="Choi C."/>
            <person name="Clum A."/>
            <person name="Coughlan A.Y."/>
            <person name="Deshpande S."/>
            <person name="Douglass A.P."/>
            <person name="Hanson S.J."/>
            <person name="Klenk H.-P."/>
            <person name="Labutti K."/>
            <person name="Lapidus A."/>
            <person name="Lindquist E."/>
            <person name="Lipzen A."/>
            <person name="Meier-Kolthoff J.P."/>
            <person name="Ohm R.A."/>
            <person name="Otillar R.P."/>
            <person name="Pangilinan J."/>
            <person name="Peng Y."/>
            <person name="Rokas A."/>
            <person name="Rosa C.A."/>
            <person name="Scheuner C."/>
            <person name="Sibirny A.A."/>
            <person name="Slot J.C."/>
            <person name="Stielow J.B."/>
            <person name="Sun H."/>
            <person name="Kurtzman C.P."/>
            <person name="Blackwell M."/>
            <person name="Grigoriev I.V."/>
            <person name="Jeffries T.W."/>
        </authorList>
    </citation>
    <scope>NUCLEOTIDE SEQUENCE [LARGE SCALE GENOMIC DNA]</scope>
    <source>
        <strain evidence="3">DSM 1968</strain>
    </source>
</reference>
<dbReference type="RefSeq" id="XP_020045968.1">
    <property type="nucleotide sequence ID" value="XM_020189608.1"/>
</dbReference>
<feature type="non-terminal residue" evidence="2">
    <location>
        <position position="1"/>
    </location>
</feature>
<dbReference type="GeneID" id="30963244"/>
<dbReference type="GO" id="GO:0005634">
    <property type="term" value="C:nucleus"/>
    <property type="evidence" value="ECO:0007669"/>
    <property type="project" value="TreeGrafter"/>
</dbReference>
<dbReference type="OrthoDB" id="102559at2759"/>
<dbReference type="GO" id="GO:0004725">
    <property type="term" value="F:protein tyrosine phosphatase activity"/>
    <property type="evidence" value="ECO:0007669"/>
    <property type="project" value="TreeGrafter"/>
</dbReference>
<evidence type="ECO:0000313" key="3">
    <source>
        <dbReference type="Proteomes" id="UP000095038"/>
    </source>
</evidence>
<organism evidence="2 3">
    <name type="scientific">Ascoidea rubescens DSM 1968</name>
    <dbReference type="NCBI Taxonomy" id="1344418"/>
    <lineage>
        <taxon>Eukaryota</taxon>
        <taxon>Fungi</taxon>
        <taxon>Dikarya</taxon>
        <taxon>Ascomycota</taxon>
        <taxon>Saccharomycotina</taxon>
        <taxon>Saccharomycetes</taxon>
        <taxon>Ascoideaceae</taxon>
        <taxon>Ascoidea</taxon>
    </lineage>
</organism>